<keyword evidence="3" id="KW-1185">Reference proteome</keyword>
<dbReference type="PANTHER" id="PTHR47978">
    <property type="match status" value="1"/>
</dbReference>
<dbReference type="RefSeq" id="XP_068368455.1">
    <property type="nucleotide sequence ID" value="XM_068497692.1"/>
</dbReference>
<dbReference type="NCBIfam" id="TIGR00231">
    <property type="entry name" value="small_GTP"/>
    <property type="match status" value="1"/>
</dbReference>
<sequence>MIHYKVVLLGSTHAGKTSIIQRFVNNSFTVNTLASVQSAFFEKNLKIGQTNIVLDIWDTAGQERFHSLTPMYYRDANASIIVFDVTDANSFSKAKQWVSELRNAQGDKTIIMIVGNKNDLKSIRVVRTEEAQKYANSVNVTYMESSAKTGFQIEEIFSHIGHQIYEAKVSSTADGIDVDTNGTDKKNNCC</sequence>
<protein>
    <submittedName>
        <fullName evidence="2">Small GTP-binding protein</fullName>
    </submittedName>
</protein>
<dbReference type="AlphaFoldDB" id="A0A1J4KVR5"/>
<keyword evidence="1" id="KW-0547">Nucleotide-binding</keyword>
<comment type="caution">
    <text evidence="2">The sequence shown here is derived from an EMBL/GenBank/DDBJ whole genome shotgun (WGS) entry which is preliminary data.</text>
</comment>
<accession>A0A1J4KVR5</accession>
<dbReference type="VEuPathDB" id="TrichDB:TRFO_14230"/>
<dbReference type="InterPro" id="IPR027417">
    <property type="entry name" value="P-loop_NTPase"/>
</dbReference>
<dbReference type="PROSITE" id="PS51421">
    <property type="entry name" value="RAS"/>
    <property type="match status" value="1"/>
</dbReference>
<dbReference type="PROSITE" id="PS51419">
    <property type="entry name" value="RAB"/>
    <property type="match status" value="1"/>
</dbReference>
<dbReference type="InterPro" id="IPR005225">
    <property type="entry name" value="Small_GTP-bd"/>
</dbReference>
<dbReference type="SUPFAM" id="SSF52540">
    <property type="entry name" value="P-loop containing nucleoside triphosphate hydrolases"/>
    <property type="match status" value="1"/>
</dbReference>
<dbReference type="SMART" id="SM00174">
    <property type="entry name" value="RHO"/>
    <property type="match status" value="1"/>
</dbReference>
<evidence type="ECO:0000313" key="3">
    <source>
        <dbReference type="Proteomes" id="UP000179807"/>
    </source>
</evidence>
<dbReference type="Proteomes" id="UP000179807">
    <property type="component" value="Unassembled WGS sequence"/>
</dbReference>
<dbReference type="EMBL" id="MLAK01000239">
    <property type="protein sequence ID" value="OHT15319.1"/>
    <property type="molecule type" value="Genomic_DNA"/>
</dbReference>
<dbReference type="PROSITE" id="PS51420">
    <property type="entry name" value="RHO"/>
    <property type="match status" value="1"/>
</dbReference>
<dbReference type="OrthoDB" id="63533at2759"/>
<dbReference type="SMART" id="SM00175">
    <property type="entry name" value="RAB"/>
    <property type="match status" value="1"/>
</dbReference>
<reference evidence="2" key="1">
    <citation type="submission" date="2016-10" db="EMBL/GenBank/DDBJ databases">
        <authorList>
            <person name="Benchimol M."/>
            <person name="Almeida L.G."/>
            <person name="Vasconcelos A.T."/>
            <person name="Perreira-Neves A."/>
            <person name="Rosa I.A."/>
            <person name="Tasca T."/>
            <person name="Bogo M.R."/>
            <person name="de Souza W."/>
        </authorList>
    </citation>
    <scope>NUCLEOTIDE SEQUENCE [LARGE SCALE GENOMIC DNA]</scope>
    <source>
        <strain evidence="2">K</strain>
    </source>
</reference>
<dbReference type="GO" id="GO:0003924">
    <property type="term" value="F:GTPase activity"/>
    <property type="evidence" value="ECO:0007669"/>
    <property type="project" value="InterPro"/>
</dbReference>
<evidence type="ECO:0000313" key="2">
    <source>
        <dbReference type="EMBL" id="OHT15319.1"/>
    </source>
</evidence>
<proteinExistence type="predicted"/>
<dbReference type="PRINTS" id="PR00449">
    <property type="entry name" value="RASTRNSFRMNG"/>
</dbReference>
<dbReference type="GeneID" id="94832396"/>
<dbReference type="InterPro" id="IPR001806">
    <property type="entry name" value="Small_GTPase"/>
</dbReference>
<dbReference type="Gene3D" id="3.40.50.300">
    <property type="entry name" value="P-loop containing nucleotide triphosphate hydrolases"/>
    <property type="match status" value="1"/>
</dbReference>
<dbReference type="GO" id="GO:0005525">
    <property type="term" value="F:GTP binding"/>
    <property type="evidence" value="ECO:0007669"/>
    <property type="project" value="InterPro"/>
</dbReference>
<organism evidence="2 3">
    <name type="scientific">Tritrichomonas foetus</name>
    <dbReference type="NCBI Taxonomy" id="1144522"/>
    <lineage>
        <taxon>Eukaryota</taxon>
        <taxon>Metamonada</taxon>
        <taxon>Parabasalia</taxon>
        <taxon>Tritrichomonadida</taxon>
        <taxon>Tritrichomonadidae</taxon>
        <taxon>Tritrichomonas</taxon>
    </lineage>
</organism>
<dbReference type="FunFam" id="3.40.50.300:FF:000808">
    <property type="entry name" value="Small GTP-binding protein, putative"/>
    <property type="match status" value="1"/>
</dbReference>
<dbReference type="SMART" id="SM00176">
    <property type="entry name" value="RAN"/>
    <property type="match status" value="1"/>
</dbReference>
<gene>
    <name evidence="2" type="ORF">TRFO_14230</name>
</gene>
<name>A0A1J4KVR5_9EUKA</name>
<dbReference type="SMART" id="SM00173">
    <property type="entry name" value="RAS"/>
    <property type="match status" value="1"/>
</dbReference>
<dbReference type="Pfam" id="PF00071">
    <property type="entry name" value="Ras"/>
    <property type="match status" value="1"/>
</dbReference>
<evidence type="ECO:0000256" key="1">
    <source>
        <dbReference type="ARBA" id="ARBA00022741"/>
    </source>
</evidence>